<dbReference type="Proteomes" id="UP000887013">
    <property type="component" value="Unassembled WGS sequence"/>
</dbReference>
<gene>
    <name evidence="1" type="ORF">NPIL_306641</name>
</gene>
<evidence type="ECO:0000313" key="2">
    <source>
        <dbReference type="Proteomes" id="UP000887013"/>
    </source>
</evidence>
<keyword evidence="2" id="KW-1185">Reference proteome</keyword>
<comment type="caution">
    <text evidence="1">The sequence shown here is derived from an EMBL/GenBank/DDBJ whole genome shotgun (WGS) entry which is preliminary data.</text>
</comment>
<accession>A0A8X6UAP9</accession>
<organism evidence="1 2">
    <name type="scientific">Nephila pilipes</name>
    <name type="common">Giant wood spider</name>
    <name type="synonym">Nephila maculata</name>
    <dbReference type="NCBI Taxonomy" id="299642"/>
    <lineage>
        <taxon>Eukaryota</taxon>
        <taxon>Metazoa</taxon>
        <taxon>Ecdysozoa</taxon>
        <taxon>Arthropoda</taxon>
        <taxon>Chelicerata</taxon>
        <taxon>Arachnida</taxon>
        <taxon>Araneae</taxon>
        <taxon>Araneomorphae</taxon>
        <taxon>Entelegynae</taxon>
        <taxon>Araneoidea</taxon>
        <taxon>Nephilidae</taxon>
        <taxon>Nephila</taxon>
    </lineage>
</organism>
<dbReference type="EMBL" id="BMAW01026740">
    <property type="protein sequence ID" value="GFT98618.1"/>
    <property type="molecule type" value="Genomic_DNA"/>
</dbReference>
<dbReference type="AlphaFoldDB" id="A0A8X6UAP9"/>
<evidence type="ECO:0000313" key="1">
    <source>
        <dbReference type="EMBL" id="GFT98618.1"/>
    </source>
</evidence>
<name>A0A8X6UAP9_NEPPI</name>
<protein>
    <submittedName>
        <fullName evidence="1">Uncharacterized protein</fullName>
    </submittedName>
</protein>
<reference evidence="1" key="1">
    <citation type="submission" date="2020-08" db="EMBL/GenBank/DDBJ databases">
        <title>Multicomponent nature underlies the extraordinary mechanical properties of spider dragline silk.</title>
        <authorList>
            <person name="Kono N."/>
            <person name="Nakamura H."/>
            <person name="Mori M."/>
            <person name="Yoshida Y."/>
            <person name="Ohtoshi R."/>
            <person name="Malay A.D."/>
            <person name="Moran D.A.P."/>
            <person name="Tomita M."/>
            <person name="Numata K."/>
            <person name="Arakawa K."/>
        </authorList>
    </citation>
    <scope>NUCLEOTIDE SEQUENCE</scope>
</reference>
<proteinExistence type="predicted"/>
<sequence>MGRISISGNTGFANLNQRFRSGYSRGPTKYDDRSIIRESRDRWLVVNCNCTICHPLNVIPMVKPSTNDFCTSAISHYAVCYYGNGCITKENFQRIFF</sequence>